<proteinExistence type="predicted"/>
<reference evidence="1" key="1">
    <citation type="submission" date="2022-03" db="EMBL/GenBank/DDBJ databases">
        <title>Draft genome sequence of Aduncisulcus paluster, a free-living microaerophilic Fornicata.</title>
        <authorList>
            <person name="Yuyama I."/>
            <person name="Kume K."/>
            <person name="Tamura T."/>
            <person name="Inagaki Y."/>
            <person name="Hashimoto T."/>
        </authorList>
    </citation>
    <scope>NUCLEOTIDE SEQUENCE</scope>
    <source>
        <strain evidence="1">NY0171</strain>
    </source>
</reference>
<name>A0ABQ5KRP8_9EUKA</name>
<sequence>MFLVVYFTEYGEIIEKVRSLSVEDAAFSNFGLLGSLRPSTGQGELFSVKTREISMDKSCIMFYEFENILSACLSSYRGSICNWFQQVLVTLPLTCCFIIHGKDIFVSPSESEKGKNSIALSEALKKARMNFIITKSYYTLLLFGIESLSHTLSTILEIHHFPLLDKSIYSASLGYVNEILDSIGSKRGCLVYIPSHSIVAASEGWIGLHPLESRISIYSVCNAFESNDKTRVYMHELPVCLVLSSSSAVTLRLVSFRISPCLCFCSLVGMKMTLLEIGCAVSSIAIPPNLGELAVRRLRSRCCDRLLIRRDSSRLNPDQIGEIYDRKPHSRLKIGEKGGYFHGNYLEILPKSLDQRVLYHAIFYKSTRGMEMFTIKDLNLVDFVRDLELESDFQKHYDDFLSKLYEFIESTVTNCINKVFSDNHEFTLWNFLKNHSSLYCYDKKRVIGKDGLVWGNILRPLLAIPVFNIDRDDQFIWCMKSEKAGRVHIIVTDSCASLGQGIKLINSNLQKVAEHTHLFAR</sequence>
<organism evidence="1 2">
    <name type="scientific">Aduncisulcus paluster</name>
    <dbReference type="NCBI Taxonomy" id="2918883"/>
    <lineage>
        <taxon>Eukaryota</taxon>
        <taxon>Metamonada</taxon>
        <taxon>Carpediemonas-like organisms</taxon>
        <taxon>Aduncisulcus</taxon>
    </lineage>
</organism>
<gene>
    <name evidence="1" type="ORF">ADUPG1_008372</name>
</gene>
<evidence type="ECO:0000313" key="1">
    <source>
        <dbReference type="EMBL" id="GKT35156.1"/>
    </source>
</evidence>
<comment type="caution">
    <text evidence="1">The sequence shown here is derived from an EMBL/GenBank/DDBJ whole genome shotgun (WGS) entry which is preliminary data.</text>
</comment>
<dbReference type="Proteomes" id="UP001057375">
    <property type="component" value="Unassembled WGS sequence"/>
</dbReference>
<dbReference type="EMBL" id="BQXS01010934">
    <property type="protein sequence ID" value="GKT35156.1"/>
    <property type="molecule type" value="Genomic_DNA"/>
</dbReference>
<evidence type="ECO:0000313" key="2">
    <source>
        <dbReference type="Proteomes" id="UP001057375"/>
    </source>
</evidence>
<protein>
    <submittedName>
        <fullName evidence="1">Uncharacterized protein</fullName>
    </submittedName>
</protein>
<keyword evidence="2" id="KW-1185">Reference proteome</keyword>
<accession>A0ABQ5KRP8</accession>